<dbReference type="Proteomes" id="UP000291485">
    <property type="component" value="Unassembled WGS sequence"/>
</dbReference>
<feature type="domain" description="Protein FecR C-terminal" evidence="3">
    <location>
        <begin position="315"/>
        <end position="384"/>
    </location>
</feature>
<evidence type="ECO:0000313" key="5">
    <source>
        <dbReference type="Proteomes" id="UP000291485"/>
    </source>
</evidence>
<keyword evidence="1" id="KW-0472">Membrane</keyword>
<dbReference type="InterPro" id="IPR006860">
    <property type="entry name" value="FecR"/>
</dbReference>
<dbReference type="Pfam" id="PF16344">
    <property type="entry name" value="FecR_C"/>
    <property type="match status" value="1"/>
</dbReference>
<evidence type="ECO:0000313" key="4">
    <source>
        <dbReference type="EMBL" id="TCD11604.1"/>
    </source>
</evidence>
<dbReference type="AlphaFoldDB" id="A0A4R0P422"/>
<feature type="transmembrane region" description="Helical" evidence="1">
    <location>
        <begin position="80"/>
        <end position="101"/>
    </location>
</feature>
<dbReference type="Pfam" id="PF04773">
    <property type="entry name" value="FecR"/>
    <property type="match status" value="1"/>
</dbReference>
<proteinExistence type="predicted"/>
<gene>
    <name evidence="4" type="ORF">EZ449_04910</name>
</gene>
<sequence>MEKKISYLLNQFEKGTISESEKEELGFFVNSDPVSVANVIQELIIKEEGSSNFRMEDKWETVLSDILSSDRPRLKGNLKLFFIIRWTAAAVILIAVSSTFYSKINRNKRHVFATDFSPGSNKAILTLANGSKISLTDAANGNIANQEGVTISKTASGQLVYGISNVNEKGNQNKTNTISTPNGGEWQLRLPDGTMVWLNAASSLTYPSTFAGSKHRRVELNGEAYFEVSKDKLHPFIVHTVKQDVEVLGTYFNINSYSDEDLTKTTLMEGRVRVTKNDNQKSQMLSPGMQSTISEKEITVRTVDVEESIAWKKGYFMFINERQESILRKISRWYDVKIEYADEAAKDVVYYGTVSRFDKISKILEKFEHTGEVRFEIKGRKIIVYKK</sequence>
<name>A0A4R0P422_9SPHI</name>
<dbReference type="FunFam" id="2.60.120.1440:FF:000001">
    <property type="entry name" value="Putative anti-sigma factor"/>
    <property type="match status" value="1"/>
</dbReference>
<reference evidence="4 5" key="1">
    <citation type="submission" date="2019-02" db="EMBL/GenBank/DDBJ databases">
        <title>Pedobacter sp. RP-3-11 sp. nov., isolated from Arctic soil.</title>
        <authorList>
            <person name="Dahal R.H."/>
        </authorList>
    </citation>
    <scope>NUCLEOTIDE SEQUENCE [LARGE SCALE GENOMIC DNA]</scope>
    <source>
        <strain evidence="4 5">RP-3-11</strain>
    </source>
</reference>
<dbReference type="OrthoDB" id="1099963at2"/>
<evidence type="ECO:0000259" key="2">
    <source>
        <dbReference type="Pfam" id="PF04773"/>
    </source>
</evidence>
<dbReference type="GO" id="GO:0016989">
    <property type="term" value="F:sigma factor antagonist activity"/>
    <property type="evidence" value="ECO:0007669"/>
    <property type="project" value="TreeGrafter"/>
</dbReference>
<organism evidence="4 5">
    <name type="scientific">Pedobacter frigidisoli</name>
    <dbReference type="NCBI Taxonomy" id="2530455"/>
    <lineage>
        <taxon>Bacteria</taxon>
        <taxon>Pseudomonadati</taxon>
        <taxon>Bacteroidota</taxon>
        <taxon>Sphingobacteriia</taxon>
        <taxon>Sphingobacteriales</taxon>
        <taxon>Sphingobacteriaceae</taxon>
        <taxon>Pedobacter</taxon>
    </lineage>
</organism>
<accession>A0A4R0P422</accession>
<dbReference type="PANTHER" id="PTHR30273">
    <property type="entry name" value="PERIPLASMIC SIGNAL SENSOR AND SIGMA FACTOR ACTIVATOR FECR-RELATED"/>
    <property type="match status" value="1"/>
</dbReference>
<dbReference type="Gene3D" id="2.60.120.1440">
    <property type="match status" value="1"/>
</dbReference>
<dbReference type="EMBL" id="SJSN01000003">
    <property type="protein sequence ID" value="TCD11604.1"/>
    <property type="molecule type" value="Genomic_DNA"/>
</dbReference>
<protein>
    <submittedName>
        <fullName evidence="4">FecR family protein</fullName>
    </submittedName>
</protein>
<evidence type="ECO:0000259" key="3">
    <source>
        <dbReference type="Pfam" id="PF16344"/>
    </source>
</evidence>
<dbReference type="Gene3D" id="3.55.50.30">
    <property type="match status" value="1"/>
</dbReference>
<dbReference type="PANTHER" id="PTHR30273:SF2">
    <property type="entry name" value="PROTEIN FECR"/>
    <property type="match status" value="1"/>
</dbReference>
<dbReference type="RefSeq" id="WP_131556854.1">
    <property type="nucleotide sequence ID" value="NZ_SJSN01000003.1"/>
</dbReference>
<keyword evidence="5" id="KW-1185">Reference proteome</keyword>
<comment type="caution">
    <text evidence="4">The sequence shown here is derived from an EMBL/GenBank/DDBJ whole genome shotgun (WGS) entry which is preliminary data.</text>
</comment>
<evidence type="ECO:0000256" key="1">
    <source>
        <dbReference type="SAM" id="Phobius"/>
    </source>
</evidence>
<dbReference type="InterPro" id="IPR012373">
    <property type="entry name" value="Ferrdict_sens_TM"/>
</dbReference>
<keyword evidence="1" id="KW-0812">Transmembrane</keyword>
<keyword evidence="1" id="KW-1133">Transmembrane helix</keyword>
<dbReference type="InterPro" id="IPR032508">
    <property type="entry name" value="FecR_C"/>
</dbReference>
<feature type="domain" description="FecR protein" evidence="2">
    <location>
        <begin position="177"/>
        <end position="273"/>
    </location>
</feature>